<organism evidence="1 2">
    <name type="scientific">Occallatibacter riparius</name>
    <dbReference type="NCBI Taxonomy" id="1002689"/>
    <lineage>
        <taxon>Bacteria</taxon>
        <taxon>Pseudomonadati</taxon>
        <taxon>Acidobacteriota</taxon>
        <taxon>Terriglobia</taxon>
        <taxon>Terriglobales</taxon>
        <taxon>Acidobacteriaceae</taxon>
        <taxon>Occallatibacter</taxon>
    </lineage>
</organism>
<dbReference type="Proteomes" id="UP001059380">
    <property type="component" value="Chromosome"/>
</dbReference>
<protein>
    <submittedName>
        <fullName evidence="1">Uncharacterized protein</fullName>
    </submittedName>
</protein>
<dbReference type="AlphaFoldDB" id="A0A9J7BPE3"/>
<sequence length="355" mass="39562">MRPAWIQSRTALTERLKRPIQLAVTEPESEMPPYMEQFLAHLRLLVGVPFDYLVPDERLLPDESIRFFYLDRSWTDRLVDGAIAVGKIGTREQAHHHGHAPAVHQQLDLTERVVRVLQRGLKGFIDAKTINDQHTAPADTVTGFLLRSSAVSGWPHMDVRAYKTAVPEKFYPADPYPQSQQLTTLRLELLSPGVMIALFQGVPQLVTLEEPHAGVMFGVHLDGSGIPRLYLRDKFAEQIPVPNTQSSYYDIEVPFRATNSRVVHVTELYRRLNKVRTSAVSGIGPVPTAVPVTGSASYAIAVLDPPWRQRFEGTVDNAGTQNTSGGFVAHGYIAQRVAEVATLTETEKLVTKYGH</sequence>
<proteinExistence type="predicted"/>
<evidence type="ECO:0000313" key="1">
    <source>
        <dbReference type="EMBL" id="UWZ84401.1"/>
    </source>
</evidence>
<name>A0A9J7BPE3_9BACT</name>
<reference evidence="1" key="1">
    <citation type="submission" date="2021-04" db="EMBL/GenBank/DDBJ databases">
        <title>Phylogenetic analysis of Acidobacteriaceae.</title>
        <authorList>
            <person name="Qiu L."/>
            <person name="Zhang Q."/>
        </authorList>
    </citation>
    <scope>NUCLEOTIDE SEQUENCE</scope>
    <source>
        <strain evidence="1">DSM 25168</strain>
    </source>
</reference>
<accession>A0A9J7BPE3</accession>
<gene>
    <name evidence="1" type="ORF">MOP44_00355</name>
</gene>
<dbReference type="KEGG" id="orp:MOP44_00355"/>
<keyword evidence="2" id="KW-1185">Reference proteome</keyword>
<evidence type="ECO:0000313" key="2">
    <source>
        <dbReference type="Proteomes" id="UP001059380"/>
    </source>
</evidence>
<dbReference type="RefSeq" id="WP_260793904.1">
    <property type="nucleotide sequence ID" value="NZ_CP093313.1"/>
</dbReference>
<dbReference type="EMBL" id="CP093313">
    <property type="protein sequence ID" value="UWZ84401.1"/>
    <property type="molecule type" value="Genomic_DNA"/>
</dbReference>